<name>A0A838XRH0_9HYPH</name>
<comment type="caution">
    <text evidence="5">The sequence shown here is derived from an EMBL/GenBank/DDBJ whole genome shotgun (WGS) entry which is preliminary data.</text>
</comment>
<evidence type="ECO:0000256" key="1">
    <source>
        <dbReference type="ARBA" id="ARBA00022603"/>
    </source>
</evidence>
<keyword evidence="1 5" id="KW-0489">Methyltransferase</keyword>
<dbReference type="SUPFAM" id="SSF53335">
    <property type="entry name" value="S-adenosyl-L-methionine-dependent methyltransferases"/>
    <property type="match status" value="1"/>
</dbReference>
<accession>A0A838XRH0</accession>
<evidence type="ECO:0000256" key="2">
    <source>
        <dbReference type="ARBA" id="ARBA00022679"/>
    </source>
</evidence>
<dbReference type="InterPro" id="IPR029063">
    <property type="entry name" value="SAM-dependent_MTases_sf"/>
</dbReference>
<keyword evidence="2 5" id="KW-0808">Transferase</keyword>
<evidence type="ECO:0000313" key="5">
    <source>
        <dbReference type="EMBL" id="MBA4611651.1"/>
    </source>
</evidence>
<feature type="domain" description="Methyltransferase" evidence="4">
    <location>
        <begin position="83"/>
        <end position="175"/>
    </location>
</feature>
<evidence type="ECO:0000313" key="6">
    <source>
        <dbReference type="Proteomes" id="UP000559404"/>
    </source>
</evidence>
<evidence type="ECO:0000256" key="3">
    <source>
        <dbReference type="ARBA" id="ARBA00022691"/>
    </source>
</evidence>
<dbReference type="PANTHER" id="PTHR43464">
    <property type="entry name" value="METHYLTRANSFERASE"/>
    <property type="match status" value="1"/>
</dbReference>
<dbReference type="GO" id="GO:0008168">
    <property type="term" value="F:methyltransferase activity"/>
    <property type="evidence" value="ECO:0007669"/>
    <property type="project" value="UniProtKB-KW"/>
</dbReference>
<reference evidence="5 6" key="2">
    <citation type="submission" date="2020-08" db="EMBL/GenBank/DDBJ databases">
        <title>Stappia taiwanensis sp. nov., isolated from a coastal thermal spring.</title>
        <authorList>
            <person name="Kampfer P."/>
        </authorList>
    </citation>
    <scope>NUCLEOTIDE SEQUENCE [LARGE SCALE GENOMIC DNA]</scope>
    <source>
        <strain evidence="5 6">DSM 23284</strain>
    </source>
</reference>
<sequence>MNASPKDPDFAGRRNAARDRLDGLFGAKGGDRADRSAWFHAVYETAGGDPAAVPWADLAAKPELLAWLADNPGGGADAPLRALDVGCGLGDNAEALAAAGYATTAFDLASAAIDWARQRFPQSTVDYCAADLFDPPAAWIGAFDLVHECYTLQALDGALRAAAFPATARLLAPGGRLLILTRSRAEGTEADGPPWPLMPSELTRFEELGLEKVEKTPYELRKGERVIPHIRAVFRRPD</sequence>
<keyword evidence="3" id="KW-0949">S-adenosyl-L-methionine</keyword>
<protein>
    <submittedName>
        <fullName evidence="5">Class I SAM-dependent methyltransferase</fullName>
    </submittedName>
</protein>
<dbReference type="AlphaFoldDB" id="A0A838XRH0"/>
<dbReference type="Pfam" id="PF13649">
    <property type="entry name" value="Methyltransf_25"/>
    <property type="match status" value="1"/>
</dbReference>
<evidence type="ECO:0000259" key="4">
    <source>
        <dbReference type="Pfam" id="PF13649"/>
    </source>
</evidence>
<keyword evidence="6" id="KW-1185">Reference proteome</keyword>
<dbReference type="Gene3D" id="3.40.50.150">
    <property type="entry name" value="Vaccinia Virus protein VP39"/>
    <property type="match status" value="1"/>
</dbReference>
<gene>
    <name evidence="5" type="ORF">H1W37_08315</name>
</gene>
<dbReference type="GO" id="GO:0032259">
    <property type="term" value="P:methylation"/>
    <property type="evidence" value="ECO:0007669"/>
    <property type="project" value="UniProtKB-KW"/>
</dbReference>
<dbReference type="RefSeq" id="WP_181759850.1">
    <property type="nucleotide sequence ID" value="NZ_BMCR01000005.1"/>
</dbReference>
<dbReference type="EMBL" id="JACEON010000006">
    <property type="protein sequence ID" value="MBA4611651.1"/>
    <property type="molecule type" value="Genomic_DNA"/>
</dbReference>
<reference evidence="5 6" key="1">
    <citation type="submission" date="2020-07" db="EMBL/GenBank/DDBJ databases">
        <authorList>
            <person name="Li M."/>
        </authorList>
    </citation>
    <scope>NUCLEOTIDE SEQUENCE [LARGE SCALE GENOMIC DNA]</scope>
    <source>
        <strain evidence="5 6">DSM 23284</strain>
    </source>
</reference>
<dbReference type="Proteomes" id="UP000559404">
    <property type="component" value="Unassembled WGS sequence"/>
</dbReference>
<dbReference type="CDD" id="cd02440">
    <property type="entry name" value="AdoMet_MTases"/>
    <property type="match status" value="1"/>
</dbReference>
<proteinExistence type="predicted"/>
<organism evidence="5 6">
    <name type="scientific">Stappia taiwanensis</name>
    <dbReference type="NCBI Taxonomy" id="992267"/>
    <lineage>
        <taxon>Bacteria</taxon>
        <taxon>Pseudomonadati</taxon>
        <taxon>Pseudomonadota</taxon>
        <taxon>Alphaproteobacteria</taxon>
        <taxon>Hyphomicrobiales</taxon>
        <taxon>Stappiaceae</taxon>
        <taxon>Stappia</taxon>
    </lineage>
</organism>
<dbReference type="PANTHER" id="PTHR43464:SF19">
    <property type="entry name" value="UBIQUINONE BIOSYNTHESIS O-METHYLTRANSFERASE, MITOCHONDRIAL"/>
    <property type="match status" value="1"/>
</dbReference>
<dbReference type="InterPro" id="IPR041698">
    <property type="entry name" value="Methyltransf_25"/>
</dbReference>